<evidence type="ECO:0000259" key="14">
    <source>
        <dbReference type="Pfam" id="PF02687"/>
    </source>
</evidence>
<keyword evidence="17" id="KW-1185">Reference proteome</keyword>
<dbReference type="GO" id="GO:0051301">
    <property type="term" value="P:cell division"/>
    <property type="evidence" value="ECO:0007669"/>
    <property type="project" value="UniProtKB-KW"/>
</dbReference>
<dbReference type="Pfam" id="PF18075">
    <property type="entry name" value="FtsX_ECD"/>
    <property type="match status" value="1"/>
</dbReference>
<proteinExistence type="inferred from homology"/>
<gene>
    <name evidence="16" type="ORF">C7446_1689</name>
</gene>
<dbReference type="GO" id="GO:0032153">
    <property type="term" value="C:cell division site"/>
    <property type="evidence" value="ECO:0007669"/>
    <property type="project" value="TreeGrafter"/>
</dbReference>
<dbReference type="EMBL" id="RBIN01000004">
    <property type="protein sequence ID" value="RKR04480.1"/>
    <property type="molecule type" value="Genomic_DNA"/>
</dbReference>
<feature type="domain" description="FtsX extracellular" evidence="15">
    <location>
        <begin position="81"/>
        <end position="171"/>
    </location>
</feature>
<feature type="transmembrane region" description="Helical" evidence="13">
    <location>
        <begin position="43"/>
        <end position="66"/>
    </location>
</feature>
<evidence type="ECO:0000256" key="1">
    <source>
        <dbReference type="ARBA" id="ARBA00004429"/>
    </source>
</evidence>
<reference evidence="16 17" key="1">
    <citation type="submission" date="2018-10" db="EMBL/GenBank/DDBJ databases">
        <title>Genomic Encyclopedia of Type Strains, Phase IV (KMG-IV): sequencing the most valuable type-strain genomes for metagenomic binning, comparative biology and taxonomic classification.</title>
        <authorList>
            <person name="Goeker M."/>
        </authorList>
    </citation>
    <scope>NUCLEOTIDE SEQUENCE [LARGE SCALE GENOMIC DNA]</scope>
    <source>
        <strain evidence="16 17">DSM 23229</strain>
    </source>
</reference>
<keyword evidence="11 12" id="KW-0131">Cell cycle</keyword>
<dbReference type="OrthoDB" id="9813411at2"/>
<evidence type="ECO:0000256" key="13">
    <source>
        <dbReference type="SAM" id="Phobius"/>
    </source>
</evidence>
<dbReference type="RefSeq" id="WP_121172627.1">
    <property type="nucleotide sequence ID" value="NZ_RBIN01000004.1"/>
</dbReference>
<keyword evidence="7 12" id="KW-0132">Cell division</keyword>
<evidence type="ECO:0000256" key="4">
    <source>
        <dbReference type="ARBA" id="ARBA00021907"/>
    </source>
</evidence>
<dbReference type="AlphaFoldDB" id="A0A420WXN6"/>
<dbReference type="InterPro" id="IPR004513">
    <property type="entry name" value="FtsX"/>
</dbReference>
<keyword evidence="5 12" id="KW-1003">Cell membrane</keyword>
<dbReference type="Proteomes" id="UP000281975">
    <property type="component" value="Unassembled WGS sequence"/>
</dbReference>
<evidence type="ECO:0000256" key="2">
    <source>
        <dbReference type="ARBA" id="ARBA00007379"/>
    </source>
</evidence>
<evidence type="ECO:0000256" key="3">
    <source>
        <dbReference type="ARBA" id="ARBA00011160"/>
    </source>
</evidence>
<dbReference type="PANTHER" id="PTHR47755:SF1">
    <property type="entry name" value="CELL DIVISION PROTEIN FTSX"/>
    <property type="match status" value="1"/>
</dbReference>
<organism evidence="16 17">
    <name type="scientific">Kushneria sinocarnis</name>
    <dbReference type="NCBI Taxonomy" id="595502"/>
    <lineage>
        <taxon>Bacteria</taxon>
        <taxon>Pseudomonadati</taxon>
        <taxon>Pseudomonadota</taxon>
        <taxon>Gammaproteobacteria</taxon>
        <taxon>Oceanospirillales</taxon>
        <taxon>Halomonadaceae</taxon>
        <taxon>Kushneria</taxon>
    </lineage>
</organism>
<comment type="caution">
    <text evidence="16">The sequence shown here is derived from an EMBL/GenBank/DDBJ whole genome shotgun (WGS) entry which is preliminary data.</text>
</comment>
<dbReference type="Pfam" id="PF02687">
    <property type="entry name" value="FtsX"/>
    <property type="match status" value="1"/>
</dbReference>
<dbReference type="NCBIfam" id="TIGR00439">
    <property type="entry name" value="FtsX_Gneg"/>
    <property type="match status" value="1"/>
</dbReference>
<keyword evidence="9 13" id="KW-1133">Transmembrane helix</keyword>
<sequence>MNLPSRRGARRHQLGVESRARAWRRHHLRMAVDSARRLRERPLASLMTMLAIAVALMLPAILWLVLSSASLLDRNLDDSAQMTLYLSPQLSESRAMEIADRVGGMAGVDATRLITAAAGLQEFQQRLGTGDTLALLDDNPLPATVVVQPSSRNPEQVQALAEQLDGLEGVERARLDMAWLERLRQLAELGQRLVIALGVLFACGVLLVVGNTVRLAVESRRREIEVVTLVGATHAFVRRPFLYSGAWYGLGGGLMALVLLFAGRQWLSAPIDALARSFGTHYTLPALGLGGSAFLLCCGTLLGLMGAWLAVDRHLAGIRPR</sequence>
<evidence type="ECO:0000256" key="11">
    <source>
        <dbReference type="ARBA" id="ARBA00023306"/>
    </source>
</evidence>
<name>A0A420WXN6_9GAMM</name>
<feature type="domain" description="ABC3 transporter permease C-terminal" evidence="14">
    <location>
        <begin position="196"/>
        <end position="304"/>
    </location>
</feature>
<feature type="transmembrane region" description="Helical" evidence="13">
    <location>
        <begin position="246"/>
        <end position="267"/>
    </location>
</feature>
<evidence type="ECO:0000256" key="9">
    <source>
        <dbReference type="ARBA" id="ARBA00022989"/>
    </source>
</evidence>
<dbReference type="Gene3D" id="3.30.70.3040">
    <property type="match status" value="1"/>
</dbReference>
<comment type="function">
    <text evidence="12">Part of the ABC transporter FtsEX involved in cellular division.</text>
</comment>
<evidence type="ECO:0000256" key="7">
    <source>
        <dbReference type="ARBA" id="ARBA00022618"/>
    </source>
</evidence>
<evidence type="ECO:0000256" key="10">
    <source>
        <dbReference type="ARBA" id="ARBA00023136"/>
    </source>
</evidence>
<evidence type="ECO:0000259" key="15">
    <source>
        <dbReference type="Pfam" id="PF18075"/>
    </source>
</evidence>
<feature type="transmembrane region" description="Helical" evidence="13">
    <location>
        <begin position="193"/>
        <end position="213"/>
    </location>
</feature>
<evidence type="ECO:0000256" key="6">
    <source>
        <dbReference type="ARBA" id="ARBA00022519"/>
    </source>
</evidence>
<keyword evidence="10 12" id="KW-0472">Membrane</keyword>
<dbReference type="GO" id="GO:0005886">
    <property type="term" value="C:plasma membrane"/>
    <property type="evidence" value="ECO:0007669"/>
    <property type="project" value="UniProtKB-SubCell"/>
</dbReference>
<evidence type="ECO:0000256" key="5">
    <source>
        <dbReference type="ARBA" id="ARBA00022475"/>
    </source>
</evidence>
<protein>
    <recommendedName>
        <fullName evidence="4 12">Cell division protein FtsX</fullName>
    </recommendedName>
</protein>
<dbReference type="InterPro" id="IPR047590">
    <property type="entry name" value="FtsX_proteobact-type"/>
</dbReference>
<evidence type="ECO:0000313" key="17">
    <source>
        <dbReference type="Proteomes" id="UP000281975"/>
    </source>
</evidence>
<dbReference type="InterPro" id="IPR040690">
    <property type="entry name" value="FtsX_ECD"/>
</dbReference>
<evidence type="ECO:0000256" key="12">
    <source>
        <dbReference type="PIRNR" id="PIRNR003097"/>
    </source>
</evidence>
<evidence type="ECO:0000256" key="8">
    <source>
        <dbReference type="ARBA" id="ARBA00022692"/>
    </source>
</evidence>
<dbReference type="PIRSF" id="PIRSF003097">
    <property type="entry name" value="FtsX"/>
    <property type="match status" value="1"/>
</dbReference>
<evidence type="ECO:0000313" key="16">
    <source>
        <dbReference type="EMBL" id="RKR04480.1"/>
    </source>
</evidence>
<comment type="subcellular location">
    <subcellularLocation>
        <location evidence="1">Cell inner membrane</location>
        <topology evidence="1">Multi-pass membrane protein</topology>
    </subcellularLocation>
</comment>
<keyword evidence="6 12" id="KW-0997">Cell inner membrane</keyword>
<accession>A0A420WXN6</accession>
<dbReference type="PANTHER" id="PTHR47755">
    <property type="entry name" value="CELL DIVISION PROTEIN FTSX"/>
    <property type="match status" value="1"/>
</dbReference>
<comment type="subunit">
    <text evidence="3">Forms a membrane-associated complex with FtsE.</text>
</comment>
<dbReference type="InterPro" id="IPR003838">
    <property type="entry name" value="ABC3_permease_C"/>
</dbReference>
<comment type="similarity">
    <text evidence="2 12">Belongs to the ABC-4 integral membrane protein family. FtsX subfamily.</text>
</comment>
<keyword evidence="8 13" id="KW-0812">Transmembrane</keyword>
<feature type="transmembrane region" description="Helical" evidence="13">
    <location>
        <begin position="287"/>
        <end position="311"/>
    </location>
</feature>